<reference evidence="3 4" key="1">
    <citation type="submission" date="2020-04" db="EMBL/GenBank/DDBJ databases">
        <title>Genome sequence for Sphingorhabdus sp. strain M1.</title>
        <authorList>
            <person name="Park S.-J."/>
        </authorList>
    </citation>
    <scope>NUCLEOTIDE SEQUENCE [LARGE SCALE GENOMIC DNA]</scope>
    <source>
        <strain evidence="3 4">JK6</strain>
    </source>
</reference>
<dbReference type="PANTHER" id="PTHR46825">
    <property type="entry name" value="D-ALANYL-D-ALANINE-CARBOXYPEPTIDASE/ENDOPEPTIDASE AMPH"/>
    <property type="match status" value="1"/>
</dbReference>
<dbReference type="KEGG" id="phao:HF685_02165"/>
<feature type="signal peptide" evidence="1">
    <location>
        <begin position="1"/>
        <end position="23"/>
    </location>
</feature>
<protein>
    <submittedName>
        <fullName evidence="3">Beta-lactamase family protein</fullName>
    </submittedName>
</protein>
<name>A0A6H2DJU0_9SPHN</name>
<dbReference type="AlphaFoldDB" id="A0A6H2DJU0"/>
<feature type="domain" description="Beta-lactamase-related" evidence="2">
    <location>
        <begin position="47"/>
        <end position="376"/>
    </location>
</feature>
<dbReference type="InterPro" id="IPR050491">
    <property type="entry name" value="AmpC-like"/>
</dbReference>
<dbReference type="PANTHER" id="PTHR46825:SF9">
    <property type="entry name" value="BETA-LACTAMASE-RELATED DOMAIN-CONTAINING PROTEIN"/>
    <property type="match status" value="1"/>
</dbReference>
<feature type="chain" id="PRO_5026148755" evidence="1">
    <location>
        <begin position="24"/>
        <end position="547"/>
    </location>
</feature>
<proteinExistence type="predicted"/>
<dbReference type="EMBL" id="CP051217">
    <property type="protein sequence ID" value="QJB68253.1"/>
    <property type="molecule type" value="Genomic_DNA"/>
</dbReference>
<accession>A0A6H2DJU0</accession>
<dbReference type="Gene3D" id="3.40.710.10">
    <property type="entry name" value="DD-peptidase/beta-lactamase superfamily"/>
    <property type="match status" value="1"/>
</dbReference>
<evidence type="ECO:0000256" key="1">
    <source>
        <dbReference type="SAM" id="SignalP"/>
    </source>
</evidence>
<dbReference type="RefSeq" id="WP_168818097.1">
    <property type="nucleotide sequence ID" value="NZ_CP051217.1"/>
</dbReference>
<dbReference type="InterPro" id="IPR001466">
    <property type="entry name" value="Beta-lactam-related"/>
</dbReference>
<dbReference type="SUPFAM" id="SSF56601">
    <property type="entry name" value="beta-lactamase/transpeptidase-like"/>
    <property type="match status" value="1"/>
</dbReference>
<evidence type="ECO:0000313" key="4">
    <source>
        <dbReference type="Proteomes" id="UP000501600"/>
    </source>
</evidence>
<dbReference type="InterPro" id="IPR012338">
    <property type="entry name" value="Beta-lactam/transpept-like"/>
</dbReference>
<evidence type="ECO:0000259" key="2">
    <source>
        <dbReference type="Pfam" id="PF00144"/>
    </source>
</evidence>
<keyword evidence="1" id="KW-0732">Signal</keyword>
<dbReference type="Pfam" id="PF00144">
    <property type="entry name" value="Beta-lactamase"/>
    <property type="match status" value="1"/>
</dbReference>
<keyword evidence="4" id="KW-1185">Reference proteome</keyword>
<evidence type="ECO:0000313" key="3">
    <source>
        <dbReference type="EMBL" id="QJB68253.1"/>
    </source>
</evidence>
<organism evidence="3 4">
    <name type="scientific">Parasphingorhabdus halotolerans</name>
    <dbReference type="NCBI Taxonomy" id="2725558"/>
    <lineage>
        <taxon>Bacteria</taxon>
        <taxon>Pseudomonadati</taxon>
        <taxon>Pseudomonadota</taxon>
        <taxon>Alphaproteobacteria</taxon>
        <taxon>Sphingomonadales</taxon>
        <taxon>Sphingomonadaceae</taxon>
        <taxon>Parasphingorhabdus</taxon>
    </lineage>
</organism>
<dbReference type="Proteomes" id="UP000501600">
    <property type="component" value="Chromosome"/>
</dbReference>
<sequence length="547" mass="60518">MIWRTFCGLLALLAMSLASPVWPQTPSQTQNCPGPDIDAAALRIEADARIETMRQAAHIPGATLSVVYCGKVILQRGYGFEDIERGARVDPEQTLFRIGSVSKTLTFVALMQLVEQGRVDPDAPAQTYLKDLNLPTFGGRKILVRDLFTHRSGFEDRAAGILFNHGTSGIIGLRQWLDQTMPELVRMPGKKTVYSNYGATLAGLIVENVSGEPFHAYIEKHIFGPLDMRATSFREQDMPRGFPTLDPQLASRISTGYFYRNGAFEPQPFTHIWHAAPAGSASATASDMARYMLGILRGTELLQRSTIERMQQRPYPDNPTAPGYAWGFRTGWIKGFPTFEHGGSAYTHFSAMVMVPDRQIGVFVSVNGADDHDAPRKLATSLVEGMIPQAKPIPGWSAATGLTPAELEKHEGNYLIDRTNYSRLSKFLGPLMGARKVVGQPGGTLNIQGGAESGVYRRVAPGTFHDPETGSIVQFTYGPDGRALRMSAAYGHYGFDRIGWWQTLGPLDWCWLLWLCWLCGILSGFDRAGWRARKHRACRHLSRSLPL</sequence>
<gene>
    <name evidence="3" type="ORF">HF685_02165</name>
</gene>